<dbReference type="CDD" id="cd04301">
    <property type="entry name" value="NAT_SF"/>
    <property type="match status" value="1"/>
</dbReference>
<dbReference type="PROSITE" id="PS51186">
    <property type="entry name" value="GNAT"/>
    <property type="match status" value="1"/>
</dbReference>
<evidence type="ECO:0000256" key="4">
    <source>
        <dbReference type="ARBA" id="ARBA00023315"/>
    </source>
</evidence>
<comment type="catalytic activity">
    <reaction evidence="5">
        <text>N-terminal L-alanyl-[ribosomal protein bS18] + acetyl-CoA = N-terminal N(alpha)-acetyl-L-alanyl-[ribosomal protein bS18] + CoA + H(+)</text>
        <dbReference type="Rhea" id="RHEA:43756"/>
        <dbReference type="Rhea" id="RHEA-COMP:10676"/>
        <dbReference type="Rhea" id="RHEA-COMP:10677"/>
        <dbReference type="ChEBI" id="CHEBI:15378"/>
        <dbReference type="ChEBI" id="CHEBI:57287"/>
        <dbReference type="ChEBI" id="CHEBI:57288"/>
        <dbReference type="ChEBI" id="CHEBI:64718"/>
        <dbReference type="ChEBI" id="CHEBI:83683"/>
        <dbReference type="EC" id="2.3.1.266"/>
    </reaction>
</comment>
<keyword evidence="8" id="KW-1185">Reference proteome</keyword>
<organism evidence="7 8">
    <name type="scientific">Nocardioides jiangsuensis</name>
    <dbReference type="NCBI Taxonomy" id="2866161"/>
    <lineage>
        <taxon>Bacteria</taxon>
        <taxon>Bacillati</taxon>
        <taxon>Actinomycetota</taxon>
        <taxon>Actinomycetes</taxon>
        <taxon>Propionibacteriales</taxon>
        <taxon>Nocardioidaceae</taxon>
        <taxon>Nocardioides</taxon>
    </lineage>
</organism>
<dbReference type="InterPro" id="IPR016181">
    <property type="entry name" value="Acyl_CoA_acyltransferase"/>
</dbReference>
<dbReference type="EC" id="2.3.1.266" evidence="5"/>
<dbReference type="RefSeq" id="WP_221024444.1">
    <property type="nucleotide sequence ID" value="NZ_JAIEZQ010000001.1"/>
</dbReference>
<comment type="similarity">
    <text evidence="1 5">Belongs to the acetyltransferase family. RimI subfamily.</text>
</comment>
<dbReference type="InterPro" id="IPR006464">
    <property type="entry name" value="AcTrfase_RimI/Ard1"/>
</dbReference>
<evidence type="ECO:0000259" key="6">
    <source>
        <dbReference type="PROSITE" id="PS51186"/>
    </source>
</evidence>
<feature type="domain" description="N-acetyltransferase" evidence="6">
    <location>
        <begin position="1"/>
        <end position="145"/>
    </location>
</feature>
<keyword evidence="7" id="KW-0689">Ribosomal protein</keyword>
<dbReference type="Pfam" id="PF00583">
    <property type="entry name" value="Acetyltransf_1"/>
    <property type="match status" value="1"/>
</dbReference>
<comment type="function">
    <text evidence="5">Acetylates the N-terminal alanine of ribosomal protein bS18.</text>
</comment>
<accession>A0ABS7RIE9</accession>
<evidence type="ECO:0000256" key="2">
    <source>
        <dbReference type="ARBA" id="ARBA00022490"/>
    </source>
</evidence>
<keyword evidence="3 7" id="KW-0808">Transferase</keyword>
<dbReference type="SUPFAM" id="SSF55729">
    <property type="entry name" value="Acyl-CoA N-acyltransferases (Nat)"/>
    <property type="match status" value="1"/>
</dbReference>
<dbReference type="EMBL" id="JAIEZQ010000001">
    <property type="protein sequence ID" value="MBY9074809.1"/>
    <property type="molecule type" value="Genomic_DNA"/>
</dbReference>
<name>A0ABS7RIE9_9ACTN</name>
<sequence>MILRDATSRDAAGVAALERDLFGVDAWPLPVVVGELAGEDREAVVAVEGDTLLGYACTARGGEVVDLLRIAVHPARRREGLASRLLAAVRDRAAEAGAERMLLEVSAANDGARAFYAREGFAEIGRRPRYYKDGTDAAVMQLRLGGRE</sequence>
<proteinExistence type="inferred from homology"/>
<dbReference type="NCBIfam" id="TIGR01575">
    <property type="entry name" value="rimI"/>
    <property type="match status" value="1"/>
</dbReference>
<evidence type="ECO:0000313" key="8">
    <source>
        <dbReference type="Proteomes" id="UP000754710"/>
    </source>
</evidence>
<dbReference type="GO" id="GO:0005840">
    <property type="term" value="C:ribosome"/>
    <property type="evidence" value="ECO:0007669"/>
    <property type="project" value="UniProtKB-KW"/>
</dbReference>
<gene>
    <name evidence="7" type="primary">rimI</name>
    <name evidence="7" type="ORF">K1X13_08255</name>
</gene>
<dbReference type="Proteomes" id="UP000754710">
    <property type="component" value="Unassembled WGS sequence"/>
</dbReference>
<dbReference type="InterPro" id="IPR050680">
    <property type="entry name" value="YpeA/RimI_acetyltransf"/>
</dbReference>
<protein>
    <recommendedName>
        <fullName evidence="5">[Ribosomal protein bS18]-alanine N-acetyltransferase</fullName>
        <ecNumber evidence="5">2.3.1.266</ecNumber>
    </recommendedName>
</protein>
<dbReference type="Gene3D" id="3.40.630.30">
    <property type="match status" value="1"/>
</dbReference>
<comment type="subcellular location">
    <subcellularLocation>
        <location evidence="5">Cytoplasm</location>
    </subcellularLocation>
</comment>
<evidence type="ECO:0000256" key="3">
    <source>
        <dbReference type="ARBA" id="ARBA00022679"/>
    </source>
</evidence>
<dbReference type="GO" id="GO:0008999">
    <property type="term" value="F:protein-N-terminal-alanine acetyltransferase activity"/>
    <property type="evidence" value="ECO:0007669"/>
    <property type="project" value="UniProtKB-EC"/>
</dbReference>
<keyword evidence="7" id="KW-0687">Ribonucleoprotein</keyword>
<keyword evidence="4 7" id="KW-0012">Acyltransferase</keyword>
<dbReference type="PANTHER" id="PTHR43420">
    <property type="entry name" value="ACETYLTRANSFERASE"/>
    <property type="match status" value="1"/>
</dbReference>
<reference evidence="7 8" key="1">
    <citation type="submission" date="2021-08" db="EMBL/GenBank/DDBJ databases">
        <title>Nocardioides bacterium WL0053 sp. nov., isolated from the sediment.</title>
        <authorList>
            <person name="Wang L."/>
            <person name="Zhang D."/>
            <person name="Zhang A."/>
        </authorList>
    </citation>
    <scope>NUCLEOTIDE SEQUENCE [LARGE SCALE GENOMIC DNA]</scope>
    <source>
        <strain evidence="7 8">WL0053</strain>
    </source>
</reference>
<evidence type="ECO:0000256" key="1">
    <source>
        <dbReference type="ARBA" id="ARBA00005395"/>
    </source>
</evidence>
<dbReference type="PANTHER" id="PTHR43420:SF12">
    <property type="entry name" value="N-ACETYLTRANSFERASE DOMAIN-CONTAINING PROTEIN"/>
    <property type="match status" value="1"/>
</dbReference>
<evidence type="ECO:0000313" key="7">
    <source>
        <dbReference type="EMBL" id="MBY9074809.1"/>
    </source>
</evidence>
<keyword evidence="2 5" id="KW-0963">Cytoplasm</keyword>
<comment type="caution">
    <text evidence="7">The sequence shown here is derived from an EMBL/GenBank/DDBJ whole genome shotgun (WGS) entry which is preliminary data.</text>
</comment>
<evidence type="ECO:0000256" key="5">
    <source>
        <dbReference type="RuleBase" id="RU363094"/>
    </source>
</evidence>
<dbReference type="InterPro" id="IPR000182">
    <property type="entry name" value="GNAT_dom"/>
</dbReference>